<comment type="caution">
    <text evidence="3">The sequence shown here is derived from an EMBL/GenBank/DDBJ whole genome shotgun (WGS) entry which is preliminary data.</text>
</comment>
<dbReference type="SUPFAM" id="SSF52172">
    <property type="entry name" value="CheY-like"/>
    <property type="match status" value="1"/>
</dbReference>
<dbReference type="InterPro" id="IPR001789">
    <property type="entry name" value="Sig_transdc_resp-reg_receiver"/>
</dbReference>
<dbReference type="InterPro" id="IPR011006">
    <property type="entry name" value="CheY-like_superfamily"/>
</dbReference>
<dbReference type="Pfam" id="PF00072">
    <property type="entry name" value="Response_reg"/>
    <property type="match status" value="1"/>
</dbReference>
<dbReference type="PROSITE" id="PS50110">
    <property type="entry name" value="RESPONSE_REGULATORY"/>
    <property type="match status" value="1"/>
</dbReference>
<feature type="domain" description="Response regulatory" evidence="2">
    <location>
        <begin position="5"/>
        <end position="125"/>
    </location>
</feature>
<keyword evidence="4" id="KW-1185">Reference proteome</keyword>
<dbReference type="Proteomes" id="UP000293162">
    <property type="component" value="Unassembled WGS sequence"/>
</dbReference>
<dbReference type="PANTHER" id="PTHR44520:SF2">
    <property type="entry name" value="RESPONSE REGULATOR RCP1"/>
    <property type="match status" value="1"/>
</dbReference>
<evidence type="ECO:0000313" key="4">
    <source>
        <dbReference type="Proteomes" id="UP000293162"/>
    </source>
</evidence>
<organism evidence="3 4">
    <name type="scientific">Emticicia agri</name>
    <dbReference type="NCBI Taxonomy" id="2492393"/>
    <lineage>
        <taxon>Bacteria</taxon>
        <taxon>Pseudomonadati</taxon>
        <taxon>Bacteroidota</taxon>
        <taxon>Cytophagia</taxon>
        <taxon>Cytophagales</taxon>
        <taxon>Leadbetterellaceae</taxon>
        <taxon>Emticicia</taxon>
    </lineage>
</organism>
<reference evidence="3 4" key="1">
    <citation type="submission" date="2019-02" db="EMBL/GenBank/DDBJ databases">
        <title>Bacterial novel species Emticicia sp. 17J42-9 isolated from soil.</title>
        <authorList>
            <person name="Jung H.-Y."/>
        </authorList>
    </citation>
    <scope>NUCLEOTIDE SEQUENCE [LARGE SCALE GENOMIC DNA]</scope>
    <source>
        <strain evidence="3 4">17J42-9</strain>
    </source>
</reference>
<dbReference type="GO" id="GO:0000160">
    <property type="term" value="P:phosphorelay signal transduction system"/>
    <property type="evidence" value="ECO:0007669"/>
    <property type="project" value="InterPro"/>
</dbReference>
<gene>
    <name evidence="3" type="ORF">EWM59_22080</name>
</gene>
<dbReference type="PANTHER" id="PTHR44520">
    <property type="entry name" value="RESPONSE REGULATOR RCP1-RELATED"/>
    <property type="match status" value="1"/>
</dbReference>
<sequence length="126" mass="14299">MVFSNILLIDDDDDDQEIFLMALQQISSTITYNYYNSAREALAQLAVSKQLPEVIFLDLNMPLMSGQEFLFHIKQNQVLAPIPVIIFSTASDDATKVLTKDLGAYDFITKPSDFNELINLLRPLIR</sequence>
<dbReference type="RefSeq" id="WP_130023429.1">
    <property type="nucleotide sequence ID" value="NZ_SEWF01000045.1"/>
</dbReference>
<evidence type="ECO:0000313" key="3">
    <source>
        <dbReference type="EMBL" id="RYU93439.1"/>
    </source>
</evidence>
<proteinExistence type="predicted"/>
<accession>A0A4Q5LV75</accession>
<dbReference type="EMBL" id="SEWF01000045">
    <property type="protein sequence ID" value="RYU93439.1"/>
    <property type="molecule type" value="Genomic_DNA"/>
</dbReference>
<dbReference type="SMART" id="SM00448">
    <property type="entry name" value="REC"/>
    <property type="match status" value="1"/>
</dbReference>
<dbReference type="OrthoDB" id="7631574at2"/>
<evidence type="ECO:0000259" key="2">
    <source>
        <dbReference type="PROSITE" id="PS50110"/>
    </source>
</evidence>
<dbReference type="InterPro" id="IPR052893">
    <property type="entry name" value="TCS_response_regulator"/>
</dbReference>
<dbReference type="AlphaFoldDB" id="A0A4Q5LV75"/>
<feature type="modified residue" description="4-aspartylphosphate" evidence="1">
    <location>
        <position position="58"/>
    </location>
</feature>
<evidence type="ECO:0000256" key="1">
    <source>
        <dbReference type="PROSITE-ProRule" id="PRU00169"/>
    </source>
</evidence>
<name>A0A4Q5LV75_9BACT</name>
<protein>
    <submittedName>
        <fullName evidence="3">Response regulator</fullName>
    </submittedName>
</protein>
<keyword evidence="1" id="KW-0597">Phosphoprotein</keyword>
<dbReference type="Gene3D" id="3.40.50.2300">
    <property type="match status" value="1"/>
</dbReference>